<gene>
    <name evidence="4" type="ORF">MO867_00300</name>
</gene>
<keyword evidence="5" id="KW-1185">Reference proteome</keyword>
<dbReference type="AlphaFoldDB" id="A0A9X2EKM1"/>
<evidence type="ECO:0000256" key="1">
    <source>
        <dbReference type="SAM" id="Coils"/>
    </source>
</evidence>
<proteinExistence type="predicted"/>
<organism evidence="4 5">
    <name type="scientific">Microbulbifer okhotskensis</name>
    <dbReference type="NCBI Taxonomy" id="2926617"/>
    <lineage>
        <taxon>Bacteria</taxon>
        <taxon>Pseudomonadati</taxon>
        <taxon>Pseudomonadota</taxon>
        <taxon>Gammaproteobacteria</taxon>
        <taxon>Cellvibrionales</taxon>
        <taxon>Microbulbiferaceae</taxon>
        <taxon>Microbulbifer</taxon>
    </lineage>
</organism>
<keyword evidence="1" id="KW-0175">Coiled coil</keyword>
<feature type="coiled-coil region" evidence="1">
    <location>
        <begin position="409"/>
        <end position="473"/>
    </location>
</feature>
<comment type="caution">
    <text evidence="4">The sequence shown here is derived from an EMBL/GenBank/DDBJ whole genome shotgun (WGS) entry which is preliminary data.</text>
</comment>
<evidence type="ECO:0000313" key="5">
    <source>
        <dbReference type="Proteomes" id="UP001139028"/>
    </source>
</evidence>
<feature type="signal peptide" evidence="3">
    <location>
        <begin position="1"/>
        <end position="23"/>
    </location>
</feature>
<keyword evidence="3" id="KW-0732">Signal</keyword>
<feature type="region of interest" description="Disordered" evidence="2">
    <location>
        <begin position="642"/>
        <end position="668"/>
    </location>
</feature>
<dbReference type="InterPro" id="IPR011990">
    <property type="entry name" value="TPR-like_helical_dom_sf"/>
</dbReference>
<dbReference type="EMBL" id="JALBWM010000001">
    <property type="protein sequence ID" value="MCO1332765.1"/>
    <property type="molecule type" value="Genomic_DNA"/>
</dbReference>
<accession>A0A9X2EKM1</accession>
<feature type="chain" id="PRO_5040879255" description="Tetratricopeptide repeat protein" evidence="3">
    <location>
        <begin position="24"/>
        <end position="668"/>
    </location>
</feature>
<evidence type="ECO:0000313" key="4">
    <source>
        <dbReference type="EMBL" id="MCO1332765.1"/>
    </source>
</evidence>
<protein>
    <recommendedName>
        <fullName evidence="6">Tetratricopeptide repeat protein</fullName>
    </recommendedName>
</protein>
<dbReference type="SUPFAM" id="SSF48452">
    <property type="entry name" value="TPR-like"/>
    <property type="match status" value="1"/>
</dbReference>
<evidence type="ECO:0008006" key="6">
    <source>
        <dbReference type="Google" id="ProtNLM"/>
    </source>
</evidence>
<dbReference type="Proteomes" id="UP001139028">
    <property type="component" value="Unassembled WGS sequence"/>
</dbReference>
<sequence>MRYPFLTRTLSLALALLAGNLHAQTEELVTATAEPELLNKSSAQETAKTYQRAQDLAYGATLYKYFQGDYFSALSTLLVAQKKDSIQVHWDNAAMIEGGISLGFGLHRRAGELFQQQLDTPAADTVPKYHQAAWLKLAELNYLNGDFATAAAQLEKSGAAQKSSLPLNLALRNNDFSTAQKLLEGTEITAEEQLLGHINFGAALARTGQFPAAVSEYQRAVELAGDIGEPSVQIPVLADKAHIGAGYALALAQQHTEAKQAFARVRLNTPWATRALLGMAWSSINNEDYQAGIDALQFLLNQHGRSPAAREAMVALPYGYEKLGKRNIALSAYQQSETFYQQTLGQLQQLQKALATEPLAYDPKVREVRRYGWLQLAQANPLLRDNQHFLQPILQSDHFQLRLTELRDLQQMSQVLQDWENKLPQLAELIEERHRRRTAIIERYNSAQFDQQLQMATQQYEQLNTALAQIETEHDALGLLATTVDPEQPNETLELLDILLSAEQRHQKLKQQGKDTPLQANTLSKSRGVLLWQANEQYHGKLWQQRKSLEQLAEQLLRSKEQRKDTDSEAQRAPQLRQLAYRIATVSEIVPVQQHAIDRASAQVEAALRREVIAQLDREQQQILGYMAHTRLAIARLQDAEMQQSAQPPISEAADVDSDALSGAAANE</sequence>
<dbReference type="RefSeq" id="WP_252463936.1">
    <property type="nucleotide sequence ID" value="NZ_JALBWM010000001.1"/>
</dbReference>
<dbReference type="Gene3D" id="1.25.40.10">
    <property type="entry name" value="Tetratricopeptide repeat domain"/>
    <property type="match status" value="2"/>
</dbReference>
<name>A0A9X2EKM1_9GAMM</name>
<evidence type="ECO:0000256" key="2">
    <source>
        <dbReference type="SAM" id="MobiDB-lite"/>
    </source>
</evidence>
<reference evidence="4" key="1">
    <citation type="journal article" date="2022" name="Arch. Microbiol.">
        <title>Microbulbifer okhotskensis sp. nov., isolated from a deep bottom sediment of the Okhotsk Sea.</title>
        <authorList>
            <person name="Romanenko L."/>
            <person name="Kurilenko V."/>
            <person name="Otstavnykh N."/>
            <person name="Velansky P."/>
            <person name="Isaeva M."/>
            <person name="Mikhailov V."/>
        </authorList>
    </citation>
    <scope>NUCLEOTIDE SEQUENCE</scope>
    <source>
        <strain evidence="4">OS29</strain>
    </source>
</reference>
<evidence type="ECO:0000256" key="3">
    <source>
        <dbReference type="SAM" id="SignalP"/>
    </source>
</evidence>